<evidence type="ECO:0000256" key="5">
    <source>
        <dbReference type="ARBA" id="ARBA00023125"/>
    </source>
</evidence>
<keyword evidence="12" id="KW-1185">Reference proteome</keyword>
<keyword evidence="6" id="KW-0804">Transcription</keyword>
<evidence type="ECO:0000256" key="1">
    <source>
        <dbReference type="ARBA" id="ARBA00004496"/>
    </source>
</evidence>
<dbReference type="InterPro" id="IPR036388">
    <property type="entry name" value="WH-like_DNA-bd_sf"/>
</dbReference>
<keyword evidence="5 8" id="KW-0238">DNA-binding</keyword>
<evidence type="ECO:0000256" key="8">
    <source>
        <dbReference type="PROSITE-ProRule" id="PRU01091"/>
    </source>
</evidence>
<evidence type="ECO:0000259" key="10">
    <source>
        <dbReference type="PROSITE" id="PS51755"/>
    </source>
</evidence>
<dbReference type="Gene3D" id="1.10.10.10">
    <property type="entry name" value="Winged helix-like DNA-binding domain superfamily/Winged helix DNA-binding domain"/>
    <property type="match status" value="1"/>
</dbReference>
<evidence type="ECO:0000256" key="7">
    <source>
        <dbReference type="PROSITE-ProRule" id="PRU00169"/>
    </source>
</evidence>
<feature type="domain" description="OmpR/PhoB-type" evidence="10">
    <location>
        <begin position="138"/>
        <end position="236"/>
    </location>
</feature>
<evidence type="ECO:0000256" key="6">
    <source>
        <dbReference type="ARBA" id="ARBA00023163"/>
    </source>
</evidence>
<dbReference type="SMART" id="SM00862">
    <property type="entry name" value="Trans_reg_C"/>
    <property type="match status" value="1"/>
</dbReference>
<dbReference type="PROSITE" id="PS50110">
    <property type="entry name" value="RESPONSE_REGULATORY"/>
    <property type="match status" value="1"/>
</dbReference>
<dbReference type="EMBL" id="BMQJ01000002">
    <property type="protein sequence ID" value="GGP82102.1"/>
    <property type="molecule type" value="Genomic_DNA"/>
</dbReference>
<name>A0ABQ2QID9_9ACTN</name>
<dbReference type="Gene3D" id="6.10.250.690">
    <property type="match status" value="1"/>
</dbReference>
<dbReference type="SMART" id="SM00448">
    <property type="entry name" value="REC"/>
    <property type="match status" value="1"/>
</dbReference>
<dbReference type="Gene3D" id="3.40.50.2300">
    <property type="match status" value="1"/>
</dbReference>
<keyword evidence="4" id="KW-0805">Transcription regulation</keyword>
<dbReference type="PANTHER" id="PTHR48111">
    <property type="entry name" value="REGULATOR OF RPOS"/>
    <property type="match status" value="1"/>
</dbReference>
<protein>
    <submittedName>
        <fullName evidence="11">DNA-binding response regulator</fullName>
    </submittedName>
</protein>
<dbReference type="GO" id="GO:0003677">
    <property type="term" value="F:DNA binding"/>
    <property type="evidence" value="ECO:0007669"/>
    <property type="project" value="UniProtKB-KW"/>
</dbReference>
<evidence type="ECO:0000256" key="3">
    <source>
        <dbReference type="ARBA" id="ARBA00023012"/>
    </source>
</evidence>
<gene>
    <name evidence="11" type="ORF">GCM10010140_08520</name>
</gene>
<dbReference type="SUPFAM" id="SSF52172">
    <property type="entry name" value="CheY-like"/>
    <property type="match status" value="1"/>
</dbReference>
<dbReference type="Proteomes" id="UP000611554">
    <property type="component" value="Unassembled WGS sequence"/>
</dbReference>
<feature type="domain" description="Response regulatory" evidence="9">
    <location>
        <begin position="1"/>
        <end position="114"/>
    </location>
</feature>
<dbReference type="InterPro" id="IPR001867">
    <property type="entry name" value="OmpR/PhoB-type_DNA-bd"/>
</dbReference>
<feature type="modified residue" description="4-aspartylphosphate" evidence="7">
    <location>
        <position position="49"/>
    </location>
</feature>
<dbReference type="PANTHER" id="PTHR48111:SF22">
    <property type="entry name" value="REGULATOR OF RPOS"/>
    <property type="match status" value="1"/>
</dbReference>
<reference evidence="12" key="1">
    <citation type="journal article" date="2019" name="Int. J. Syst. Evol. Microbiol.">
        <title>The Global Catalogue of Microorganisms (GCM) 10K type strain sequencing project: providing services to taxonomists for standard genome sequencing and annotation.</title>
        <authorList>
            <consortium name="The Broad Institute Genomics Platform"/>
            <consortium name="The Broad Institute Genome Sequencing Center for Infectious Disease"/>
            <person name="Wu L."/>
            <person name="Ma J."/>
        </authorList>
    </citation>
    <scope>NUCLEOTIDE SEQUENCE [LARGE SCALE GENOMIC DNA]</scope>
    <source>
        <strain evidence="12">JCM 3115</strain>
    </source>
</reference>
<keyword evidence="3" id="KW-0902">Two-component regulatory system</keyword>
<feature type="DNA-binding region" description="OmpR/PhoB-type" evidence="8">
    <location>
        <begin position="138"/>
        <end position="236"/>
    </location>
</feature>
<evidence type="ECO:0000313" key="12">
    <source>
        <dbReference type="Proteomes" id="UP000611554"/>
    </source>
</evidence>
<dbReference type="PROSITE" id="PS51755">
    <property type="entry name" value="OMPR_PHOB"/>
    <property type="match status" value="1"/>
</dbReference>
<dbReference type="Pfam" id="PF00072">
    <property type="entry name" value="Response_reg"/>
    <property type="match status" value="1"/>
</dbReference>
<proteinExistence type="predicted"/>
<evidence type="ECO:0000259" key="9">
    <source>
        <dbReference type="PROSITE" id="PS50110"/>
    </source>
</evidence>
<dbReference type="CDD" id="cd17627">
    <property type="entry name" value="REC_OmpR_PrrA-like"/>
    <property type="match status" value="1"/>
</dbReference>
<accession>A0ABQ2QID9</accession>
<dbReference type="SUPFAM" id="SSF46894">
    <property type="entry name" value="C-terminal effector domain of the bipartite response regulators"/>
    <property type="match status" value="1"/>
</dbReference>
<dbReference type="InterPro" id="IPR039420">
    <property type="entry name" value="WalR-like"/>
</dbReference>
<organism evidence="11 12">
    <name type="scientific">Streptosporangium pseudovulgare</name>
    <dbReference type="NCBI Taxonomy" id="35765"/>
    <lineage>
        <taxon>Bacteria</taxon>
        <taxon>Bacillati</taxon>
        <taxon>Actinomycetota</taxon>
        <taxon>Actinomycetes</taxon>
        <taxon>Streptosporangiales</taxon>
        <taxon>Streptosporangiaceae</taxon>
        <taxon>Streptosporangium</taxon>
    </lineage>
</organism>
<sequence>MLVVDDEPALREALQSSLEFEGYHVGVAPDGQEALAVLAREPYELVLLDVMMPRLDGLTACRRLRAAGNHVPVLMLTARDAVGDRVSGLDAGADDYLVKPFELDELLARVRALLRRGALAASAAPGGGGPGGPGGFGDAVLACGDLRMDTAGREVTRAGGRLELTRTEYLLLELFMLHPRQVLTREQILSEVWGFDFEPSSNSLDVYIMYLRRKTEAGGRPRLIHTVRGVGYVLRAAP</sequence>
<dbReference type="InterPro" id="IPR016032">
    <property type="entry name" value="Sig_transdc_resp-reg_C-effctor"/>
</dbReference>
<dbReference type="Pfam" id="PF00486">
    <property type="entry name" value="Trans_reg_C"/>
    <property type="match status" value="1"/>
</dbReference>
<evidence type="ECO:0000256" key="2">
    <source>
        <dbReference type="ARBA" id="ARBA00022553"/>
    </source>
</evidence>
<evidence type="ECO:0000313" key="11">
    <source>
        <dbReference type="EMBL" id="GGP82102.1"/>
    </source>
</evidence>
<keyword evidence="2 7" id="KW-0597">Phosphoprotein</keyword>
<dbReference type="InterPro" id="IPR011006">
    <property type="entry name" value="CheY-like_superfamily"/>
</dbReference>
<dbReference type="InterPro" id="IPR001789">
    <property type="entry name" value="Sig_transdc_resp-reg_receiver"/>
</dbReference>
<comment type="caution">
    <text evidence="11">The sequence shown here is derived from an EMBL/GenBank/DDBJ whole genome shotgun (WGS) entry which is preliminary data.</text>
</comment>
<comment type="subcellular location">
    <subcellularLocation>
        <location evidence="1">Cytoplasm</location>
    </subcellularLocation>
</comment>
<evidence type="ECO:0000256" key="4">
    <source>
        <dbReference type="ARBA" id="ARBA00023015"/>
    </source>
</evidence>
<dbReference type="CDD" id="cd00383">
    <property type="entry name" value="trans_reg_C"/>
    <property type="match status" value="1"/>
</dbReference>